<dbReference type="SMART" id="SM00829">
    <property type="entry name" value="PKS_ER"/>
    <property type="match status" value="1"/>
</dbReference>
<reference evidence="2" key="1">
    <citation type="submission" date="2022-04" db="EMBL/GenBank/DDBJ databases">
        <title>Whole genome sequence of Sphaerotilus sp. FB-5.</title>
        <authorList>
            <person name="Takeda M."/>
            <person name="Narihara S."/>
            <person name="Akimoto M."/>
            <person name="Akimoto R."/>
            <person name="Nishiyashiki S."/>
            <person name="Murakami T."/>
        </authorList>
    </citation>
    <scope>NUCLEOTIDE SEQUENCE</scope>
    <source>
        <strain evidence="2">FB-5</strain>
    </source>
</reference>
<protein>
    <submittedName>
        <fullName evidence="2">Zinc-binding dehydrogenase</fullName>
    </submittedName>
</protein>
<dbReference type="EMBL" id="AP025730">
    <property type="protein sequence ID" value="BDI04885.1"/>
    <property type="molecule type" value="Genomic_DNA"/>
</dbReference>
<evidence type="ECO:0000313" key="3">
    <source>
        <dbReference type="Proteomes" id="UP001057498"/>
    </source>
</evidence>
<dbReference type="InterPro" id="IPR051397">
    <property type="entry name" value="Zn-ADH-like_protein"/>
</dbReference>
<gene>
    <name evidence="2" type="ORF">CATMQ487_18550</name>
</gene>
<proteinExistence type="predicted"/>
<dbReference type="Pfam" id="PF00107">
    <property type="entry name" value="ADH_zinc_N"/>
    <property type="match status" value="1"/>
</dbReference>
<accession>A0ABN6PM50</accession>
<dbReference type="CDD" id="cd08288">
    <property type="entry name" value="MDR_yhdh"/>
    <property type="match status" value="1"/>
</dbReference>
<dbReference type="Gene3D" id="3.40.50.720">
    <property type="entry name" value="NAD(P)-binding Rossmann-like Domain"/>
    <property type="match status" value="1"/>
</dbReference>
<dbReference type="InterPro" id="IPR013154">
    <property type="entry name" value="ADH-like_N"/>
</dbReference>
<keyword evidence="3" id="KW-1185">Reference proteome</keyword>
<dbReference type="SUPFAM" id="SSF50129">
    <property type="entry name" value="GroES-like"/>
    <property type="match status" value="1"/>
</dbReference>
<dbReference type="PANTHER" id="PTHR43677:SF1">
    <property type="entry name" value="ACRYLYL-COA REDUCTASE ACUI-RELATED"/>
    <property type="match status" value="1"/>
</dbReference>
<dbReference type="InterPro" id="IPR011032">
    <property type="entry name" value="GroES-like_sf"/>
</dbReference>
<name>A0ABN6PM50_9BURK</name>
<organism evidence="2 3">
    <name type="scientific">Sphaerotilus microaerophilus</name>
    <dbReference type="NCBI Taxonomy" id="2914710"/>
    <lineage>
        <taxon>Bacteria</taxon>
        <taxon>Pseudomonadati</taxon>
        <taxon>Pseudomonadota</taxon>
        <taxon>Betaproteobacteria</taxon>
        <taxon>Burkholderiales</taxon>
        <taxon>Sphaerotilaceae</taxon>
        <taxon>Sphaerotilus</taxon>
    </lineage>
</organism>
<evidence type="ECO:0000259" key="1">
    <source>
        <dbReference type="SMART" id="SM00829"/>
    </source>
</evidence>
<dbReference type="InterPro" id="IPR020843">
    <property type="entry name" value="ER"/>
</dbReference>
<dbReference type="PANTHER" id="PTHR43677">
    <property type="entry name" value="SHORT-CHAIN DEHYDROGENASE/REDUCTASE"/>
    <property type="match status" value="1"/>
</dbReference>
<dbReference type="Proteomes" id="UP001057498">
    <property type="component" value="Chromosome"/>
</dbReference>
<sequence length="327" mass="34132">MFRAILLEKNDQGFAARLTELDESRLPAGDVLVAIEASTLNFKDALALTNKSPVVRSWPMVPGIDGAGTVLESSHPDWQVGDRVVHNGWGVGETHWGCLAERARLKGGWLVRRPEAFSAKQAMAIGTAGYTAMLCVMALEDHGVAPESGEVLVTGATGGVGSVAIALLHRLGYTVVAATGKAAEADYLRALGAAQVIDRAELTAPGKPLQKERWAGVVDTLGSTALANAIAQTRYGGCVAACGLAAGMDLPASVAPFILRGVTLAGVDSVMAPRAKRERAWARLARDLDPALLAQMTDEIALGEAVFARAAAIMAGQFRGRTVVSLA</sequence>
<dbReference type="RefSeq" id="WP_251972971.1">
    <property type="nucleotide sequence ID" value="NZ_AP025730.1"/>
</dbReference>
<dbReference type="InterPro" id="IPR014188">
    <property type="entry name" value="Acrylyl-CoA_reductase_AcuI"/>
</dbReference>
<dbReference type="SUPFAM" id="SSF51735">
    <property type="entry name" value="NAD(P)-binding Rossmann-fold domains"/>
    <property type="match status" value="1"/>
</dbReference>
<evidence type="ECO:0000313" key="2">
    <source>
        <dbReference type="EMBL" id="BDI04885.1"/>
    </source>
</evidence>
<dbReference type="Gene3D" id="3.90.180.10">
    <property type="entry name" value="Medium-chain alcohol dehydrogenases, catalytic domain"/>
    <property type="match status" value="1"/>
</dbReference>
<dbReference type="Pfam" id="PF08240">
    <property type="entry name" value="ADH_N"/>
    <property type="match status" value="1"/>
</dbReference>
<dbReference type="InterPro" id="IPR036291">
    <property type="entry name" value="NAD(P)-bd_dom_sf"/>
</dbReference>
<feature type="domain" description="Enoyl reductase (ER)" evidence="1">
    <location>
        <begin position="13"/>
        <end position="324"/>
    </location>
</feature>
<dbReference type="NCBIfam" id="TIGR02823">
    <property type="entry name" value="oxido_YhdH"/>
    <property type="match status" value="1"/>
</dbReference>
<dbReference type="InterPro" id="IPR013149">
    <property type="entry name" value="ADH-like_C"/>
</dbReference>